<feature type="domain" description="AB hydrolase-1" evidence="2">
    <location>
        <begin position="14"/>
        <end position="243"/>
    </location>
</feature>
<dbReference type="PRINTS" id="PR00111">
    <property type="entry name" value="ABHYDROLASE"/>
</dbReference>
<dbReference type="RefSeq" id="WP_101750980.1">
    <property type="nucleotide sequence ID" value="NZ_CP025430.1"/>
</dbReference>
<dbReference type="PANTHER" id="PTHR46118:SF4">
    <property type="entry name" value="PROTEIN ABHD11"/>
    <property type="match status" value="1"/>
</dbReference>
<evidence type="ECO:0000256" key="1">
    <source>
        <dbReference type="ARBA" id="ARBA00022801"/>
    </source>
</evidence>
<dbReference type="Proteomes" id="UP000234530">
    <property type="component" value="Chromosome"/>
</dbReference>
<dbReference type="AlphaFoldDB" id="A0A2H5EUH4"/>
<dbReference type="PRINTS" id="PR00412">
    <property type="entry name" value="EPOXHYDRLASE"/>
</dbReference>
<name>A0A2H5EUH4_9RHOB</name>
<keyword evidence="4" id="KW-1185">Reference proteome</keyword>
<evidence type="ECO:0000313" key="4">
    <source>
        <dbReference type="Proteomes" id="UP000234530"/>
    </source>
</evidence>
<dbReference type="GO" id="GO:0016787">
    <property type="term" value="F:hydrolase activity"/>
    <property type="evidence" value="ECO:0007669"/>
    <property type="project" value="UniProtKB-KW"/>
</dbReference>
<dbReference type="EMBL" id="CP025430">
    <property type="protein sequence ID" value="AUH62938.1"/>
    <property type="molecule type" value="Genomic_DNA"/>
</dbReference>
<keyword evidence="1 3" id="KW-0378">Hydrolase</keyword>
<gene>
    <name evidence="3" type="ORF">CX676_01120</name>
</gene>
<reference evidence="3 4" key="1">
    <citation type="journal article" date="2013" name="Antonie Van Leeuwenhoek">
        <title>Paracoccus zhejiangensis sp. nov., isolated from activated sludge in wastewater-treatment system.</title>
        <authorList>
            <person name="Wu Z.G."/>
            <person name="Zhang D.F."/>
            <person name="Liu Y.L."/>
            <person name="Wang F."/>
            <person name="Jiang X."/>
            <person name="Li C."/>
            <person name="Li S.P."/>
            <person name="Hong Q."/>
            <person name="Li W.J."/>
        </authorList>
    </citation>
    <scope>NUCLEOTIDE SEQUENCE [LARGE SCALE GENOMIC DNA]</scope>
    <source>
        <strain evidence="3 4">J6</strain>
    </source>
</reference>
<dbReference type="Pfam" id="PF00561">
    <property type="entry name" value="Abhydrolase_1"/>
    <property type="match status" value="1"/>
</dbReference>
<dbReference type="InterPro" id="IPR029058">
    <property type="entry name" value="AB_hydrolase_fold"/>
</dbReference>
<accession>A0A2H5EUH4</accession>
<dbReference type="SUPFAM" id="SSF53474">
    <property type="entry name" value="alpha/beta-Hydrolases"/>
    <property type="match status" value="1"/>
</dbReference>
<sequence>MLNTIITGEGPGTPVLLVHGLFGQGRNLGGIARRLAQGRSVVSVDMRNHGDSFHDEDHGYPALAEDLAKVIEAHGGRMDVVGHSMGGKASMMLALTRPEMVERLAVMDIAPVAYPHSQSVYIDQMEALDLTGLDRRSEADKRLAEILHAPSLRAFFLQSLDLKSQPARWTLNLKVLRDEMDRLVGWPSDAVTAGRFTGPALFIAGADSDYVDAAGEAEILRLFPQAQIRRIEGAGHWLHADKPEETAEVVAGFLARD</sequence>
<dbReference type="InterPro" id="IPR000639">
    <property type="entry name" value="Epox_hydrolase-like"/>
</dbReference>
<protein>
    <submittedName>
        <fullName evidence="3">Alpha/beta hydrolase</fullName>
    </submittedName>
</protein>
<dbReference type="Gene3D" id="3.40.50.1820">
    <property type="entry name" value="alpha/beta hydrolase"/>
    <property type="match status" value="1"/>
</dbReference>
<organism evidence="3 4">
    <name type="scientific">Paracoccus zhejiangensis</name>
    <dbReference type="NCBI Taxonomy" id="1077935"/>
    <lineage>
        <taxon>Bacteria</taxon>
        <taxon>Pseudomonadati</taxon>
        <taxon>Pseudomonadota</taxon>
        <taxon>Alphaproteobacteria</taxon>
        <taxon>Rhodobacterales</taxon>
        <taxon>Paracoccaceae</taxon>
        <taxon>Paracoccus</taxon>
    </lineage>
</organism>
<dbReference type="InterPro" id="IPR000073">
    <property type="entry name" value="AB_hydrolase_1"/>
</dbReference>
<dbReference type="OrthoDB" id="9808398at2"/>
<proteinExistence type="predicted"/>
<evidence type="ECO:0000313" key="3">
    <source>
        <dbReference type="EMBL" id="AUH62938.1"/>
    </source>
</evidence>
<dbReference type="PANTHER" id="PTHR46118">
    <property type="entry name" value="PROTEIN ABHD11"/>
    <property type="match status" value="1"/>
</dbReference>
<evidence type="ECO:0000259" key="2">
    <source>
        <dbReference type="Pfam" id="PF00561"/>
    </source>
</evidence>
<dbReference type="KEGG" id="pzh:CX676_01120"/>